<dbReference type="HOGENOM" id="CLU_1155673_0_0_11"/>
<dbReference type="Proteomes" id="UP000002212">
    <property type="component" value="Plasmid pROB02"/>
</dbReference>
<dbReference type="KEGG" id="rop:ROP_pROB02-01840"/>
<keyword evidence="1" id="KW-0614">Plasmid</keyword>
<evidence type="ECO:0000313" key="2">
    <source>
        <dbReference type="Proteomes" id="UP000002212"/>
    </source>
</evidence>
<gene>
    <name evidence="1" type="ordered locus">ROP_pROB02-01840</name>
</gene>
<dbReference type="EMBL" id="AP011117">
    <property type="protein sequence ID" value="BAH47191.1"/>
    <property type="molecule type" value="Genomic_DNA"/>
</dbReference>
<organism evidence="1 2">
    <name type="scientific">Rhodococcus opacus (strain B4)</name>
    <dbReference type="NCBI Taxonomy" id="632772"/>
    <lineage>
        <taxon>Bacteria</taxon>
        <taxon>Bacillati</taxon>
        <taxon>Actinomycetota</taxon>
        <taxon>Actinomycetes</taxon>
        <taxon>Mycobacteriales</taxon>
        <taxon>Nocardiaceae</taxon>
        <taxon>Rhodococcus</taxon>
    </lineage>
</organism>
<dbReference type="AlphaFoldDB" id="C1BDY8"/>
<dbReference type="RefSeq" id="WP_012687224.1">
    <property type="nucleotide sequence ID" value="NC_012521.1"/>
</dbReference>
<evidence type="ECO:0000313" key="1">
    <source>
        <dbReference type="EMBL" id="BAH47191.1"/>
    </source>
</evidence>
<geneLocation type="plasmid" evidence="1 2">
    <name>pROB02</name>
</geneLocation>
<dbReference type="OrthoDB" id="9885149at2"/>
<proteinExistence type="predicted"/>
<reference evidence="1 2" key="2">
    <citation type="submission" date="2009-03" db="EMBL/GenBank/DDBJ databases">
        <title>Comparison of the complete genome sequences of Rhodococcus erythropolis PR4 and Rhodococcus opacus B4.</title>
        <authorList>
            <person name="Takarada H."/>
            <person name="Sekine M."/>
            <person name="Hosoyama A."/>
            <person name="Yamada R."/>
            <person name="Fujisawa T."/>
            <person name="Omata S."/>
            <person name="Shimizu A."/>
            <person name="Tsukatani N."/>
            <person name="Tanikawa S."/>
            <person name="Fujita N."/>
            <person name="Harayama S."/>
        </authorList>
    </citation>
    <scope>NUCLEOTIDE SEQUENCE [LARGE SCALE GENOMIC DNA]</scope>
    <source>
        <strain evidence="1 2">B4</strain>
        <plasmid evidence="1 2">pROB02</plasmid>
    </source>
</reference>
<sequence length="240" mass="27143">MSTRIAVSINLGPNAPIQILSAALSDLNTICALSTDLEKQITRANMLYRFNSEDLWYRLMVDKRFNPPSGWKNLADIEREVYFLSLGPLQDLARNAVEAEISRIINERGWASDGEIYVTSLTYANPLDAVLTAISAAGIRPAGEILYRILVLIRDWKQDRRRKRLSNDDYEDQIQTRKLIRAHVTKQLIEDGVSLSPEIINSLFTDDRTDAFAQLSRAQLSIESTRVEDARDDSSPTEEA</sequence>
<reference evidence="1 2" key="1">
    <citation type="journal article" date="2005" name="J. Biosci. Bioeng.">
        <title>Isolation and characterization of benzene-tolerant Rhodococcus opacus strains.</title>
        <authorList>
            <person name="Na K.S."/>
            <person name="Kuroda A."/>
            <person name="Takiguchi N."/>
            <person name="Ikeda T."/>
            <person name="Ohtake H."/>
            <person name="Kato J."/>
        </authorList>
    </citation>
    <scope>NUCLEOTIDE SEQUENCE [LARGE SCALE GENOMIC DNA]</scope>
    <source>
        <strain evidence="1 2">B4</strain>
        <plasmid evidence="1">pROB02</plasmid>
    </source>
</reference>
<accession>C1BDY8</accession>
<name>C1BDY8_RHOOB</name>
<protein>
    <submittedName>
        <fullName evidence="1">Uncharacterized protein</fullName>
    </submittedName>
</protein>